<evidence type="ECO:0000256" key="1">
    <source>
        <dbReference type="ARBA" id="ARBA00012468"/>
    </source>
</evidence>
<sequence>MNTNYRKFIKTSVQAGIVSFCVASGSVLSQTLTLSPNLIAFNSDEGEKLLIDSKSREDFFPLSTQFITQNNQAYCGVASIVMVLNSLGIPAPEAPQYKPYRVFTQENFFSNEKTKQVIPAEVVSRKGMTLDQIGGLFASYGVKVNVYHAADTSLEKFRSLATENLKQPGNFILINYLRKEIGQEKGGHISPLAAYNEQTDRFLILDVSRYKYPPVWVRAADLWKAMSTTDSESGKTRGFVFVSKGS</sequence>
<dbReference type="InterPro" id="IPR007719">
    <property type="entry name" value="PCS_N"/>
</dbReference>
<evidence type="ECO:0000256" key="4">
    <source>
        <dbReference type="ARBA" id="ARBA00022723"/>
    </source>
</evidence>
<dbReference type="InterPro" id="IPR040409">
    <property type="entry name" value="PCS-like"/>
</dbReference>
<dbReference type="PANTHER" id="PTHR33447">
    <property type="entry name" value="GLUTATHIONE GAMMA-GLUTAMYLCYSTEINYLTRANSFERASE"/>
    <property type="match status" value="1"/>
</dbReference>
<dbReference type="EMBL" id="JTCM02000116">
    <property type="protein sequence ID" value="NEU76527.1"/>
    <property type="molecule type" value="Genomic_DNA"/>
</dbReference>
<dbReference type="Gene3D" id="3.90.70.30">
    <property type="entry name" value="Phytochelatin synthase, N-terminal domain"/>
    <property type="match status" value="1"/>
</dbReference>
<keyword evidence="4" id="KW-0479">Metal-binding</keyword>
<evidence type="ECO:0000313" key="7">
    <source>
        <dbReference type="Proteomes" id="UP000031549"/>
    </source>
</evidence>
<dbReference type="InterPro" id="IPR038765">
    <property type="entry name" value="Papain-like_cys_pep_sf"/>
</dbReference>
<accession>A0A846HGA7</accession>
<dbReference type="GO" id="GO:0010038">
    <property type="term" value="P:response to metal ion"/>
    <property type="evidence" value="ECO:0007669"/>
    <property type="project" value="InterPro"/>
</dbReference>
<keyword evidence="3 6" id="KW-0808">Transferase</keyword>
<dbReference type="Proteomes" id="UP000031549">
    <property type="component" value="Unassembled WGS sequence"/>
</dbReference>
<proteinExistence type="predicted"/>
<dbReference type="RefSeq" id="WP_039738990.1">
    <property type="nucleotide sequence ID" value="NZ_JTCM02000116.1"/>
</dbReference>
<feature type="domain" description="Peptidase C83" evidence="5">
    <location>
        <begin position="22"/>
        <end position="246"/>
    </location>
</feature>
<reference evidence="6 7" key="1">
    <citation type="journal article" date="2015" name="Genome Announc.">
        <title>Draft Genome Sequence of Cyanobacterium Hassallia byssoidea Strain VB512170, Isolated from Monuments in India.</title>
        <authorList>
            <person name="Singh D."/>
            <person name="Chandrababunaidu M.M."/>
            <person name="Panda A."/>
            <person name="Sen D."/>
            <person name="Bhattacharyya S."/>
            <person name="Adhikary S.P."/>
            <person name="Tripathy S."/>
        </authorList>
    </citation>
    <scope>NUCLEOTIDE SEQUENCE [LARGE SCALE GENOMIC DNA]</scope>
    <source>
        <strain evidence="6 7">VB512170</strain>
    </source>
</reference>
<dbReference type="GO" id="GO:0016756">
    <property type="term" value="F:glutathione gamma-glutamylcysteinyltransferase activity"/>
    <property type="evidence" value="ECO:0007669"/>
    <property type="project" value="UniProtKB-EC"/>
</dbReference>
<dbReference type="InterPro" id="IPR038156">
    <property type="entry name" value="PCS_N_sf"/>
</dbReference>
<dbReference type="AlphaFoldDB" id="A0A846HGA7"/>
<dbReference type="GO" id="GO:0046872">
    <property type="term" value="F:metal ion binding"/>
    <property type="evidence" value="ECO:0007669"/>
    <property type="project" value="UniProtKB-KW"/>
</dbReference>
<evidence type="ECO:0000313" key="6">
    <source>
        <dbReference type="EMBL" id="NEU76527.1"/>
    </source>
</evidence>
<dbReference type="PANTHER" id="PTHR33447:SF20">
    <property type="entry name" value="GLUTATHIONE GAMMA-GLUTAMYLCYSTEINYLTRANSFERASE"/>
    <property type="match status" value="1"/>
</dbReference>
<keyword evidence="7" id="KW-1185">Reference proteome</keyword>
<evidence type="ECO:0000256" key="2">
    <source>
        <dbReference type="ARBA" id="ARBA00022539"/>
    </source>
</evidence>
<keyword evidence="2" id="KW-0104">Cadmium</keyword>
<evidence type="ECO:0000259" key="5">
    <source>
        <dbReference type="PROSITE" id="PS51443"/>
    </source>
</evidence>
<organism evidence="6 7">
    <name type="scientific">Hassallia byssoidea VB512170</name>
    <dbReference type="NCBI Taxonomy" id="1304833"/>
    <lineage>
        <taxon>Bacteria</taxon>
        <taxon>Bacillati</taxon>
        <taxon>Cyanobacteriota</taxon>
        <taxon>Cyanophyceae</taxon>
        <taxon>Nostocales</taxon>
        <taxon>Tolypothrichaceae</taxon>
        <taxon>Hassallia</taxon>
    </lineage>
</organism>
<protein>
    <recommendedName>
        <fullName evidence="1">glutathione gamma-glutamylcysteinyltransferase</fullName>
        <ecNumber evidence="1">2.3.2.15</ecNumber>
    </recommendedName>
</protein>
<dbReference type="SUPFAM" id="SSF54001">
    <property type="entry name" value="Cysteine proteinases"/>
    <property type="match status" value="1"/>
</dbReference>
<dbReference type="Pfam" id="PF05023">
    <property type="entry name" value="Phytochelatin"/>
    <property type="match status" value="1"/>
</dbReference>
<dbReference type="PROSITE" id="PS51443">
    <property type="entry name" value="PCS"/>
    <property type="match status" value="1"/>
</dbReference>
<dbReference type="EC" id="2.3.2.15" evidence="1"/>
<name>A0A846HGA7_9CYAN</name>
<evidence type="ECO:0000256" key="3">
    <source>
        <dbReference type="ARBA" id="ARBA00022679"/>
    </source>
</evidence>
<comment type="caution">
    <text evidence="6">The sequence shown here is derived from an EMBL/GenBank/DDBJ whole genome shotgun (WGS) entry which is preliminary data.</text>
</comment>
<dbReference type="GO" id="GO:0046938">
    <property type="term" value="P:phytochelatin biosynthetic process"/>
    <property type="evidence" value="ECO:0007669"/>
    <property type="project" value="InterPro"/>
</dbReference>
<gene>
    <name evidence="6" type="ORF">PI95_029440</name>
</gene>